<proteinExistence type="predicted"/>
<sequence>MSRQYPLARLLRLRKMREDEAANELALAQRRELRAHQKAQRAQEELMGSSLGGDYDESLWRSSIAAQAARRSMMLEAMTLAEVAARETTEAHSQWTAARKESRPLEKLEEKFKEAVNAEELRAEAIVLDEIAQNIKRQDMGDSDVD</sequence>
<accession>A0ABW5XJU2</accession>
<dbReference type="Proteomes" id="UP001597391">
    <property type="component" value="Unassembled WGS sequence"/>
</dbReference>
<keyword evidence="1" id="KW-0969">Cilium</keyword>
<dbReference type="Gene3D" id="1.10.287.1700">
    <property type="match status" value="1"/>
</dbReference>
<name>A0ABW5XJU2_9MICO</name>
<keyword evidence="2" id="KW-1185">Reference proteome</keyword>
<evidence type="ECO:0000313" key="2">
    <source>
        <dbReference type="Proteomes" id="UP001597391"/>
    </source>
</evidence>
<protein>
    <submittedName>
        <fullName evidence="1">Flagellar export protein FliJ</fullName>
    </submittedName>
</protein>
<dbReference type="EMBL" id="JBHUOP010000008">
    <property type="protein sequence ID" value="MFD2841664.1"/>
    <property type="molecule type" value="Genomic_DNA"/>
</dbReference>
<comment type="caution">
    <text evidence="1">The sequence shown here is derived from an EMBL/GenBank/DDBJ whole genome shotgun (WGS) entry which is preliminary data.</text>
</comment>
<evidence type="ECO:0000313" key="1">
    <source>
        <dbReference type="EMBL" id="MFD2841664.1"/>
    </source>
</evidence>
<reference evidence="2" key="1">
    <citation type="journal article" date="2019" name="Int. J. Syst. Evol. Microbiol.">
        <title>The Global Catalogue of Microorganisms (GCM) 10K type strain sequencing project: providing services to taxonomists for standard genome sequencing and annotation.</title>
        <authorList>
            <consortium name="The Broad Institute Genomics Platform"/>
            <consortium name="The Broad Institute Genome Sequencing Center for Infectious Disease"/>
            <person name="Wu L."/>
            <person name="Ma J."/>
        </authorList>
    </citation>
    <scope>NUCLEOTIDE SEQUENCE [LARGE SCALE GENOMIC DNA]</scope>
    <source>
        <strain evidence="2">KCTC 33576</strain>
    </source>
</reference>
<organism evidence="1 2">
    <name type="scientific">Populibacterium corticicola</name>
    <dbReference type="NCBI Taxonomy" id="1812826"/>
    <lineage>
        <taxon>Bacteria</taxon>
        <taxon>Bacillati</taxon>
        <taxon>Actinomycetota</taxon>
        <taxon>Actinomycetes</taxon>
        <taxon>Micrococcales</taxon>
        <taxon>Jonesiaceae</taxon>
        <taxon>Populibacterium</taxon>
    </lineage>
</organism>
<dbReference type="RefSeq" id="WP_377467911.1">
    <property type="nucleotide sequence ID" value="NZ_JBHUOP010000008.1"/>
</dbReference>
<gene>
    <name evidence="1" type="ORF">ACFSYH_13945</name>
</gene>
<dbReference type="InterPro" id="IPR053716">
    <property type="entry name" value="Flag_assembly_chemotaxis_eff"/>
</dbReference>
<keyword evidence="1" id="KW-0966">Cell projection</keyword>
<keyword evidence="1" id="KW-0282">Flagellum</keyword>